<accession>A0AAN5CTZ9</accession>
<dbReference type="Pfam" id="PF00651">
    <property type="entry name" value="BTB"/>
    <property type="match status" value="1"/>
</dbReference>
<feature type="non-terminal residue" evidence="2">
    <location>
        <position position="80"/>
    </location>
</feature>
<gene>
    <name evidence="2" type="ORF">PMAYCL1PPCAC_20732</name>
</gene>
<name>A0AAN5CTZ9_9BILA</name>
<dbReference type="AlphaFoldDB" id="A0AAN5CTZ9"/>
<evidence type="ECO:0000313" key="2">
    <source>
        <dbReference type="EMBL" id="GMR50537.1"/>
    </source>
</evidence>
<evidence type="ECO:0000259" key="1">
    <source>
        <dbReference type="PROSITE" id="PS50097"/>
    </source>
</evidence>
<dbReference type="SUPFAM" id="SSF54695">
    <property type="entry name" value="POZ domain"/>
    <property type="match status" value="1"/>
</dbReference>
<evidence type="ECO:0000313" key="3">
    <source>
        <dbReference type="Proteomes" id="UP001328107"/>
    </source>
</evidence>
<organism evidence="2 3">
    <name type="scientific">Pristionchus mayeri</name>
    <dbReference type="NCBI Taxonomy" id="1317129"/>
    <lineage>
        <taxon>Eukaryota</taxon>
        <taxon>Metazoa</taxon>
        <taxon>Ecdysozoa</taxon>
        <taxon>Nematoda</taxon>
        <taxon>Chromadorea</taxon>
        <taxon>Rhabditida</taxon>
        <taxon>Rhabditina</taxon>
        <taxon>Diplogasteromorpha</taxon>
        <taxon>Diplogasteroidea</taxon>
        <taxon>Neodiplogasteridae</taxon>
        <taxon>Pristionchus</taxon>
    </lineage>
</organism>
<feature type="domain" description="BTB" evidence="1">
    <location>
        <begin position="9"/>
        <end position="50"/>
    </location>
</feature>
<sequence>MKFKSASSLSAQSRFFAKLFDKESKRNDICKILIEDVEFEEFFNIYKMIYGFIGATLNGIPINSLYDCINSNRILLNSKI</sequence>
<proteinExistence type="predicted"/>
<dbReference type="PROSITE" id="PS50097">
    <property type="entry name" value="BTB"/>
    <property type="match status" value="1"/>
</dbReference>
<keyword evidence="3" id="KW-1185">Reference proteome</keyword>
<reference evidence="3" key="1">
    <citation type="submission" date="2022-10" db="EMBL/GenBank/DDBJ databases">
        <title>Genome assembly of Pristionchus species.</title>
        <authorList>
            <person name="Yoshida K."/>
            <person name="Sommer R.J."/>
        </authorList>
    </citation>
    <scope>NUCLEOTIDE SEQUENCE [LARGE SCALE GENOMIC DNA]</scope>
    <source>
        <strain evidence="3">RS5460</strain>
    </source>
</reference>
<dbReference type="InterPro" id="IPR011333">
    <property type="entry name" value="SKP1/BTB/POZ_sf"/>
</dbReference>
<protein>
    <recommendedName>
        <fullName evidence="1">BTB domain-containing protein</fullName>
    </recommendedName>
</protein>
<comment type="caution">
    <text evidence="2">The sequence shown here is derived from an EMBL/GenBank/DDBJ whole genome shotgun (WGS) entry which is preliminary data.</text>
</comment>
<dbReference type="EMBL" id="BTRK01000004">
    <property type="protein sequence ID" value="GMR50537.1"/>
    <property type="molecule type" value="Genomic_DNA"/>
</dbReference>
<dbReference type="Proteomes" id="UP001328107">
    <property type="component" value="Unassembled WGS sequence"/>
</dbReference>
<dbReference type="InterPro" id="IPR000210">
    <property type="entry name" value="BTB/POZ_dom"/>
</dbReference>